<reference evidence="1" key="1">
    <citation type="submission" date="2020-05" db="EMBL/GenBank/DDBJ databases">
        <authorList>
            <person name="Chiriac C."/>
            <person name="Salcher M."/>
            <person name="Ghai R."/>
            <person name="Kavagutti S V."/>
        </authorList>
    </citation>
    <scope>NUCLEOTIDE SEQUENCE</scope>
</reference>
<sequence>MICSAVAICLISSVSWSTAYLRWKNSSRSWTVGIASKLCAGGGFEVIHSRLRASHGSSGAFTAGFLLRCVITTFTMKQRIPIASTKAPTVEMAFQNRACTLDSSYRYMRRGWPWRPTICIGPKVRFMPMTISQKFALPQRSFRSRPKTFGHQ</sequence>
<organism evidence="1">
    <name type="scientific">freshwater metagenome</name>
    <dbReference type="NCBI Taxonomy" id="449393"/>
    <lineage>
        <taxon>unclassified sequences</taxon>
        <taxon>metagenomes</taxon>
        <taxon>ecological metagenomes</taxon>
    </lineage>
</organism>
<name>A0A6J7PZB9_9ZZZZ</name>
<proteinExistence type="predicted"/>
<gene>
    <name evidence="1" type="ORF">UFOPK3954_02140</name>
</gene>
<evidence type="ECO:0000313" key="1">
    <source>
        <dbReference type="EMBL" id="CAB5007692.1"/>
    </source>
</evidence>
<accession>A0A6J7PZB9</accession>
<protein>
    <submittedName>
        <fullName evidence="1">Unannotated protein</fullName>
    </submittedName>
</protein>
<dbReference type="AlphaFoldDB" id="A0A6J7PZB9"/>
<dbReference type="EMBL" id="CAFBON010000293">
    <property type="protein sequence ID" value="CAB5007692.1"/>
    <property type="molecule type" value="Genomic_DNA"/>
</dbReference>